<dbReference type="PANTHER" id="PTHR30615:SF16">
    <property type="entry name" value="SECONDARY THIAMINE-PHOSPHATE SYNTHASE ENZYME"/>
    <property type="match status" value="1"/>
</dbReference>
<dbReference type="Gene3D" id="2.60.120.460">
    <property type="entry name" value="YjbQ-like"/>
    <property type="match status" value="1"/>
</dbReference>
<gene>
    <name evidence="2" type="ORF">DBRI00130_LOCUS28165</name>
</gene>
<proteinExistence type="predicted"/>
<evidence type="ECO:0000256" key="1">
    <source>
        <dbReference type="SAM" id="Phobius"/>
    </source>
</evidence>
<evidence type="ECO:0008006" key="3">
    <source>
        <dbReference type="Google" id="ProtNLM"/>
    </source>
</evidence>
<dbReference type="InterPro" id="IPR001602">
    <property type="entry name" value="UPF0047_YjbQ-like"/>
</dbReference>
<dbReference type="EMBL" id="HBNS01036056">
    <property type="protein sequence ID" value="CAE4632471.1"/>
    <property type="molecule type" value="Transcribed_RNA"/>
</dbReference>
<dbReference type="InterPro" id="IPR035917">
    <property type="entry name" value="YjbQ-like_sf"/>
</dbReference>
<name>A0A7S4VIZ8_9STRA</name>
<dbReference type="AlphaFoldDB" id="A0A7S4VIZ8"/>
<keyword evidence="1" id="KW-0472">Membrane</keyword>
<reference evidence="2" key="1">
    <citation type="submission" date="2021-01" db="EMBL/GenBank/DDBJ databases">
        <authorList>
            <person name="Corre E."/>
            <person name="Pelletier E."/>
            <person name="Niang G."/>
            <person name="Scheremetjew M."/>
            <person name="Finn R."/>
            <person name="Kale V."/>
            <person name="Holt S."/>
            <person name="Cochrane G."/>
            <person name="Meng A."/>
            <person name="Brown T."/>
            <person name="Cohen L."/>
        </authorList>
    </citation>
    <scope>NUCLEOTIDE SEQUENCE</scope>
    <source>
        <strain evidence="2">GSO104</strain>
    </source>
</reference>
<dbReference type="SUPFAM" id="SSF111038">
    <property type="entry name" value="YjbQ-like"/>
    <property type="match status" value="1"/>
</dbReference>
<keyword evidence="1" id="KW-0812">Transmembrane</keyword>
<dbReference type="Pfam" id="PF01894">
    <property type="entry name" value="YjbQ"/>
    <property type="match status" value="1"/>
</dbReference>
<organism evidence="2">
    <name type="scientific">Ditylum brightwellii</name>
    <dbReference type="NCBI Taxonomy" id="49249"/>
    <lineage>
        <taxon>Eukaryota</taxon>
        <taxon>Sar</taxon>
        <taxon>Stramenopiles</taxon>
        <taxon>Ochrophyta</taxon>
        <taxon>Bacillariophyta</taxon>
        <taxon>Mediophyceae</taxon>
        <taxon>Lithodesmiophycidae</taxon>
        <taxon>Lithodesmiales</taxon>
        <taxon>Lithodesmiaceae</taxon>
        <taxon>Ditylum</taxon>
    </lineage>
</organism>
<sequence>MLSNRLFVSGCPYNIHNASAAHSIYSTQGAEIYKIQMTITPTNCLRVIVSILLYFNIFSFLHGFYSEAATFTHQTAFTTTFSLKHKLTKTTSSKIMSSSSPEIITTETTDFNQPVCLYHQVTIPTSQDGPPAQKISVEDLTPTLKSLLIKSQMKNGVVNIVSRHTTTAITINEKESRLAQDMEQYFLSLAPPDERSSSVAKQDGVRYYHNDIDQRPDSTEEAQRCIENGWDIHDENELQKWRDQEPINAHSHLLSMLLGSSESVPVVDGNMVIGQWQSVLLVDLDGPRDRTVGIQFMGYK</sequence>
<dbReference type="PANTHER" id="PTHR30615">
    <property type="entry name" value="UNCHARACTERIZED PROTEIN YJBQ-RELATED"/>
    <property type="match status" value="1"/>
</dbReference>
<feature type="transmembrane region" description="Helical" evidence="1">
    <location>
        <begin position="44"/>
        <end position="65"/>
    </location>
</feature>
<accession>A0A7S4VIZ8</accession>
<keyword evidence="1" id="KW-1133">Transmembrane helix</keyword>
<protein>
    <recommendedName>
        <fullName evidence="3">Secondary thiamine-phosphate synthase enzyme</fullName>
    </recommendedName>
</protein>
<evidence type="ECO:0000313" key="2">
    <source>
        <dbReference type="EMBL" id="CAE4632471.1"/>
    </source>
</evidence>